<dbReference type="AlphaFoldDB" id="A0A1X7JLS6"/>
<name>A0A1X7JLS6_9MICO</name>
<dbReference type="STRING" id="150121.SAMN06296010_1493"/>
<gene>
    <name evidence="1" type="ORF">SAMN06296010_1493</name>
</gene>
<sequence>MAMDKNNANATGNYCASTLIPALLPSVVID</sequence>
<evidence type="ECO:0000313" key="2">
    <source>
        <dbReference type="Proteomes" id="UP000193244"/>
    </source>
</evidence>
<organism evidence="1 2">
    <name type="scientific">Agreia pratensis</name>
    <dbReference type="NCBI Taxonomy" id="150121"/>
    <lineage>
        <taxon>Bacteria</taxon>
        <taxon>Bacillati</taxon>
        <taxon>Actinomycetota</taxon>
        <taxon>Actinomycetes</taxon>
        <taxon>Micrococcales</taxon>
        <taxon>Microbacteriaceae</taxon>
        <taxon>Agreia</taxon>
    </lineage>
</organism>
<proteinExistence type="predicted"/>
<evidence type="ECO:0000313" key="1">
    <source>
        <dbReference type="EMBL" id="SMG28788.1"/>
    </source>
</evidence>
<accession>A0A1X7JLS6</accession>
<dbReference type="Proteomes" id="UP000193244">
    <property type="component" value="Unassembled WGS sequence"/>
</dbReference>
<reference evidence="2" key="1">
    <citation type="submission" date="2017-04" db="EMBL/GenBank/DDBJ databases">
        <authorList>
            <person name="Varghese N."/>
            <person name="Submissions S."/>
        </authorList>
    </citation>
    <scope>NUCLEOTIDE SEQUENCE [LARGE SCALE GENOMIC DNA]</scope>
    <source>
        <strain evidence="2">VKM Ac-2510</strain>
    </source>
</reference>
<keyword evidence="2" id="KW-1185">Reference proteome</keyword>
<dbReference type="EMBL" id="FXAY01000002">
    <property type="protein sequence ID" value="SMG28788.1"/>
    <property type="molecule type" value="Genomic_DNA"/>
</dbReference>
<protein>
    <submittedName>
        <fullName evidence="1">Uncharacterized protein</fullName>
    </submittedName>
</protein>